<comment type="caution">
    <text evidence="2">The sequence shown here is derived from an EMBL/GenBank/DDBJ whole genome shotgun (WGS) entry which is preliminary data.</text>
</comment>
<feature type="transmembrane region" description="Helical" evidence="1">
    <location>
        <begin position="69"/>
        <end position="93"/>
    </location>
</feature>
<evidence type="ECO:0000313" key="2">
    <source>
        <dbReference type="EMBL" id="MDR5651910.1"/>
    </source>
</evidence>
<organism evidence="2 3">
    <name type="scientific">Ruixingdingia sedimenti</name>
    <dbReference type="NCBI Taxonomy" id="3073604"/>
    <lineage>
        <taxon>Bacteria</taxon>
        <taxon>Pseudomonadati</taxon>
        <taxon>Pseudomonadota</taxon>
        <taxon>Alphaproteobacteria</taxon>
        <taxon>Rhodobacterales</taxon>
        <taxon>Paracoccaceae</taxon>
        <taxon>Ruixingdingia</taxon>
    </lineage>
</organism>
<evidence type="ECO:0000256" key="1">
    <source>
        <dbReference type="SAM" id="Phobius"/>
    </source>
</evidence>
<dbReference type="InterPro" id="IPR025356">
    <property type="entry name" value="DUF4260"/>
</dbReference>
<reference evidence="2 3" key="1">
    <citation type="submission" date="2023-09" db="EMBL/GenBank/DDBJ databases">
        <title>Xinfangfangia sedmenti sp. nov., isolated the sedment.</title>
        <authorList>
            <person name="Xu L."/>
        </authorList>
    </citation>
    <scope>NUCLEOTIDE SEQUENCE [LARGE SCALE GENOMIC DNA]</scope>
    <source>
        <strain evidence="2 3">LG-4</strain>
    </source>
</reference>
<gene>
    <name evidence="2" type="ORF">RGD00_04810</name>
</gene>
<keyword evidence="3" id="KW-1185">Reference proteome</keyword>
<dbReference type="RefSeq" id="WP_310456160.1">
    <property type="nucleotide sequence ID" value="NZ_JAVKPH010000004.1"/>
</dbReference>
<accession>A0ABU1F4V8</accession>
<evidence type="ECO:0000313" key="3">
    <source>
        <dbReference type="Proteomes" id="UP001247754"/>
    </source>
</evidence>
<keyword evidence="1" id="KW-0812">Transmembrane</keyword>
<protein>
    <submittedName>
        <fullName evidence="2">DUF4260 family protein</fullName>
    </submittedName>
</protein>
<dbReference type="EMBL" id="JAVKPH010000004">
    <property type="protein sequence ID" value="MDR5651910.1"/>
    <property type="molecule type" value="Genomic_DNA"/>
</dbReference>
<name>A0ABU1F4V8_9RHOB</name>
<proteinExistence type="predicted"/>
<sequence>MSHPATPWLRLEGAAVLAAGLVAAWALGVPFWIGLAVFILPDAGFAAYLAGPRFGAVGYNLAHSHLGPLVLAGAVWLAGGASVWLGLAAVWAAHIGMDRMLGYGLKGATFQDTHLGRIGRRRDG</sequence>
<dbReference type="Pfam" id="PF14079">
    <property type="entry name" value="DUF4260"/>
    <property type="match status" value="1"/>
</dbReference>
<keyword evidence="1" id="KW-0472">Membrane</keyword>
<keyword evidence="1" id="KW-1133">Transmembrane helix</keyword>
<dbReference type="Proteomes" id="UP001247754">
    <property type="component" value="Unassembled WGS sequence"/>
</dbReference>
<feature type="transmembrane region" description="Helical" evidence="1">
    <location>
        <begin position="12"/>
        <end position="40"/>
    </location>
</feature>